<keyword evidence="1" id="KW-0812">Transmembrane</keyword>
<evidence type="ECO:0000256" key="1">
    <source>
        <dbReference type="SAM" id="Phobius"/>
    </source>
</evidence>
<evidence type="ECO:0000313" key="3">
    <source>
        <dbReference type="EMBL" id="SDB94950.1"/>
    </source>
</evidence>
<proteinExistence type="predicted"/>
<dbReference type="RefSeq" id="WP_092819042.1">
    <property type="nucleotide sequence ID" value="NZ_BAABKJ010000001.1"/>
</dbReference>
<feature type="domain" description="Lnb N-terminal periplasmic" evidence="2">
    <location>
        <begin position="136"/>
        <end position="293"/>
    </location>
</feature>
<keyword evidence="4" id="KW-1185">Reference proteome</keyword>
<dbReference type="STRING" id="1226327.SAMN05421732_10279"/>
<dbReference type="AlphaFoldDB" id="A0A1G6HL12"/>
<feature type="transmembrane region" description="Helical" evidence="1">
    <location>
        <begin position="50"/>
        <end position="72"/>
    </location>
</feature>
<dbReference type="EMBL" id="FMYO01000002">
    <property type="protein sequence ID" value="SDB94950.1"/>
    <property type="molecule type" value="Genomic_DNA"/>
</dbReference>
<keyword evidence="1" id="KW-1133">Transmembrane helix</keyword>
<reference evidence="4" key="1">
    <citation type="submission" date="2016-09" db="EMBL/GenBank/DDBJ databases">
        <authorList>
            <person name="Varghese N."/>
            <person name="Submissions S."/>
        </authorList>
    </citation>
    <scope>NUCLEOTIDE SEQUENCE [LARGE SCALE GENOMIC DNA]</scope>
    <source>
        <strain evidence="4">ANC 4667</strain>
    </source>
</reference>
<sequence length="355" mass="41612">MHNTGTREFLLALGMVLVHTVFGLFVIVSSIWLCLALWFQEPLGSFGTRILIGLWIAFALSILGIYLTQFVLNRQTDVLIYVLFFLVGLFWYFSLEARQDREWNPEVAQVLSYRQHGDQVTLNNVRNFNWHADGSYDERWETRQFDLNQITGVNIITSYWMGPRIAHTLVSFDFANSPPLTFSIEIRKQKNEEFSTYGGFFRKYELSLIAADEKDLIYTRSNIRGEQVYFFPINMSKSERRALFEEYLHKANELRQQPRWYNSLTSNCTTLVFDMVQTISKRPFPADYRLLASGYLPNYLYDLNAISHDLSITQWYNIAYINPRVSQFKHLSSSQYSTLIRHGIPQPITDELTEF</sequence>
<feature type="transmembrane region" description="Helical" evidence="1">
    <location>
        <begin position="78"/>
        <end position="95"/>
    </location>
</feature>
<evidence type="ECO:0000313" key="4">
    <source>
        <dbReference type="Proteomes" id="UP000243468"/>
    </source>
</evidence>
<protein>
    <recommendedName>
        <fullName evidence="2">Lnb N-terminal periplasmic domain-containing protein</fullName>
    </recommendedName>
</protein>
<dbReference type="Pfam" id="PF13387">
    <property type="entry name" value="Lnb_N"/>
    <property type="match status" value="1"/>
</dbReference>
<organism evidence="3 4">
    <name type="scientific">Acinetobacter kookii</name>
    <dbReference type="NCBI Taxonomy" id="1226327"/>
    <lineage>
        <taxon>Bacteria</taxon>
        <taxon>Pseudomonadati</taxon>
        <taxon>Pseudomonadota</taxon>
        <taxon>Gammaproteobacteria</taxon>
        <taxon>Moraxellales</taxon>
        <taxon>Moraxellaceae</taxon>
        <taxon>Acinetobacter</taxon>
    </lineage>
</organism>
<accession>A0A1G6HL12</accession>
<keyword evidence="1" id="KW-0472">Membrane</keyword>
<gene>
    <name evidence="3" type="ORF">SAMN05421732_10279</name>
</gene>
<dbReference type="OrthoDB" id="274718at2"/>
<feature type="transmembrane region" description="Helical" evidence="1">
    <location>
        <begin position="12"/>
        <end position="38"/>
    </location>
</feature>
<dbReference type="Proteomes" id="UP000243468">
    <property type="component" value="Unassembled WGS sequence"/>
</dbReference>
<dbReference type="InterPro" id="IPR025178">
    <property type="entry name" value="Lnb_N"/>
</dbReference>
<evidence type="ECO:0000259" key="2">
    <source>
        <dbReference type="Pfam" id="PF13387"/>
    </source>
</evidence>
<name>A0A1G6HL12_9GAMM</name>